<dbReference type="SUPFAM" id="SSF46689">
    <property type="entry name" value="Homeodomain-like"/>
    <property type="match status" value="2"/>
</dbReference>
<dbReference type="PROSITE" id="PS50983">
    <property type="entry name" value="FE_B12_PBP"/>
    <property type="match status" value="1"/>
</dbReference>
<dbReference type="GO" id="GO:0003700">
    <property type="term" value="F:DNA-binding transcription factor activity"/>
    <property type="evidence" value="ECO:0007669"/>
    <property type="project" value="InterPro"/>
</dbReference>
<dbReference type="SMART" id="SM00342">
    <property type="entry name" value="HTH_ARAC"/>
    <property type="match status" value="1"/>
</dbReference>
<dbReference type="InterPro" id="IPR050204">
    <property type="entry name" value="AraC_XylS_family_regulators"/>
</dbReference>
<dbReference type="Pfam" id="PF12833">
    <property type="entry name" value="HTH_18"/>
    <property type="match status" value="1"/>
</dbReference>
<feature type="domain" description="HTH araC/xylS-type" evidence="6">
    <location>
        <begin position="218"/>
        <end position="315"/>
    </location>
</feature>
<dbReference type="InterPro" id="IPR002491">
    <property type="entry name" value="ABC_transptr_periplasmic_BD"/>
</dbReference>
<dbReference type="Gene3D" id="1.10.10.60">
    <property type="entry name" value="Homeodomain-like"/>
    <property type="match status" value="2"/>
</dbReference>
<protein>
    <submittedName>
        <fullName evidence="8">Helix-turn-helix domain-containing protein</fullName>
    </submittedName>
</protein>
<evidence type="ECO:0000256" key="2">
    <source>
        <dbReference type="ARBA" id="ARBA00023125"/>
    </source>
</evidence>
<gene>
    <name evidence="8" type="ORF">IDH44_06550</name>
</gene>
<dbReference type="PROSITE" id="PS01124">
    <property type="entry name" value="HTH_ARAC_FAMILY_2"/>
    <property type="match status" value="1"/>
</dbReference>
<organism evidence="8 9">
    <name type="scientific">Paenibacillus sabuli</name>
    <dbReference type="NCBI Taxonomy" id="2772509"/>
    <lineage>
        <taxon>Bacteria</taxon>
        <taxon>Bacillati</taxon>
        <taxon>Bacillota</taxon>
        <taxon>Bacilli</taxon>
        <taxon>Bacillales</taxon>
        <taxon>Paenibacillaceae</taxon>
        <taxon>Paenibacillus</taxon>
    </lineage>
</organism>
<evidence type="ECO:0000256" key="1">
    <source>
        <dbReference type="ARBA" id="ARBA00023015"/>
    </source>
</evidence>
<keyword evidence="4" id="KW-0804">Transcription</keyword>
<dbReference type="InterPro" id="IPR009057">
    <property type="entry name" value="Homeodomain-like_sf"/>
</dbReference>
<evidence type="ECO:0000256" key="5">
    <source>
        <dbReference type="SAM" id="MobiDB-lite"/>
    </source>
</evidence>
<feature type="region of interest" description="Disordered" evidence="5">
    <location>
        <begin position="1"/>
        <end position="51"/>
    </location>
</feature>
<comment type="caution">
    <text evidence="8">The sequence shown here is derived from an EMBL/GenBank/DDBJ whole genome shotgun (WGS) entry which is preliminary data.</text>
</comment>
<dbReference type="RefSeq" id="WP_190915885.1">
    <property type="nucleotide sequence ID" value="NZ_JACXIZ010000012.1"/>
</dbReference>
<dbReference type="PROSITE" id="PS00041">
    <property type="entry name" value="HTH_ARAC_FAMILY_1"/>
    <property type="match status" value="1"/>
</dbReference>
<evidence type="ECO:0000313" key="9">
    <source>
        <dbReference type="Proteomes" id="UP000621560"/>
    </source>
</evidence>
<keyword evidence="3" id="KW-0010">Activator</keyword>
<evidence type="ECO:0000313" key="8">
    <source>
        <dbReference type="EMBL" id="MBD2844846.1"/>
    </source>
</evidence>
<dbReference type="SUPFAM" id="SSF51215">
    <property type="entry name" value="Regulatory protein AraC"/>
    <property type="match status" value="1"/>
</dbReference>
<dbReference type="PRINTS" id="PR00032">
    <property type="entry name" value="HTHARAC"/>
</dbReference>
<evidence type="ECO:0000259" key="7">
    <source>
        <dbReference type="PROSITE" id="PS50983"/>
    </source>
</evidence>
<feature type="domain" description="Fe/B12 periplasmic-binding" evidence="7">
    <location>
        <begin position="334"/>
        <end position="591"/>
    </location>
</feature>
<reference evidence="8" key="1">
    <citation type="submission" date="2020-09" db="EMBL/GenBank/DDBJ databases">
        <title>A novel bacterium of genus Paenibacillus, isolated from South China Sea.</title>
        <authorList>
            <person name="Huang H."/>
            <person name="Mo K."/>
            <person name="Hu Y."/>
        </authorList>
    </citation>
    <scope>NUCLEOTIDE SEQUENCE</scope>
    <source>
        <strain evidence="8">IB182496</strain>
    </source>
</reference>
<dbReference type="EMBL" id="JACXIZ010000012">
    <property type="protein sequence ID" value="MBD2844846.1"/>
    <property type="molecule type" value="Genomic_DNA"/>
</dbReference>
<dbReference type="GO" id="GO:0043565">
    <property type="term" value="F:sequence-specific DNA binding"/>
    <property type="evidence" value="ECO:0007669"/>
    <property type="project" value="InterPro"/>
</dbReference>
<dbReference type="InterPro" id="IPR020449">
    <property type="entry name" value="Tscrpt_reg_AraC-type_HTH"/>
</dbReference>
<keyword evidence="9" id="KW-1185">Reference proteome</keyword>
<dbReference type="SUPFAM" id="SSF53807">
    <property type="entry name" value="Helical backbone' metal receptor"/>
    <property type="match status" value="1"/>
</dbReference>
<dbReference type="InterPro" id="IPR018060">
    <property type="entry name" value="HTH_AraC"/>
</dbReference>
<proteinExistence type="predicted"/>
<evidence type="ECO:0000256" key="3">
    <source>
        <dbReference type="ARBA" id="ARBA00023159"/>
    </source>
</evidence>
<feature type="compositionally biased region" description="Basic and acidic residues" evidence="5">
    <location>
        <begin position="24"/>
        <end position="33"/>
    </location>
</feature>
<dbReference type="InterPro" id="IPR037923">
    <property type="entry name" value="HTH-like"/>
</dbReference>
<keyword evidence="1" id="KW-0805">Transcription regulation</keyword>
<dbReference type="InterPro" id="IPR018062">
    <property type="entry name" value="HTH_AraC-typ_CS"/>
</dbReference>
<dbReference type="AlphaFoldDB" id="A0A927GR15"/>
<dbReference type="Proteomes" id="UP000621560">
    <property type="component" value="Unassembled WGS sequence"/>
</dbReference>
<accession>A0A927GR15</accession>
<evidence type="ECO:0000256" key="4">
    <source>
        <dbReference type="ARBA" id="ARBA00023163"/>
    </source>
</evidence>
<sequence length="591" mass="66309">MRNPIATHQAIARPAGPEPPHYAHASDYRRTDAPRLGLPPGPGERPLAGGGQPLAMVRRALHYSGRRAAAPKRRRVHAFALLYIKRGRGELIVNNRSIAVNGRQLFLFFPGMHVIEQADAQADWDVYYIAFKLLRPVRAGGGWALEAFDRPPFPHGGELQASDLPAVERLIERLCEDGGPDDGMLRWKRQTLLAELLYTITAEQLTQRRQPSAEDAIRRCAAYIDQHYTEPIRIDGLAAWCGLHPSTFSRHFKQTIGMLPSEYVIHVRIEAAKLLLPGSGPLREVARRVGFCDEYYFSRMFKKVAGVSPSVYTRTAGSQAQDRQRNGRVLQPVNVAVTYVDEVDHLIALGLLPAAVPADHLPDGRETTIPYLKPYIAHLPHIGCEQSIDLELLRKLHPELIIACTYMQHWGVTRLTDIAPTHAYRWEMDWRNVHRQLAEVLGQEARAEQNIAQFDQLVRVARDRMLPACAGRTFVFLESTREGVRVSPYMSNGGWLLYQLLGLPPAPIVSVNGWTHIVAPEEAAAIDADYVFVGQRSGALGVHDALLREPGIRRRRSRVIELPRYPWGKGGPLAYTQGVRLMLTLFAKLHK</sequence>
<dbReference type="Pfam" id="PF01497">
    <property type="entry name" value="Peripla_BP_2"/>
    <property type="match status" value="1"/>
</dbReference>
<dbReference type="Gene3D" id="3.40.50.1980">
    <property type="entry name" value="Nitrogenase molybdenum iron protein domain"/>
    <property type="match status" value="2"/>
</dbReference>
<evidence type="ECO:0000259" key="6">
    <source>
        <dbReference type="PROSITE" id="PS01124"/>
    </source>
</evidence>
<dbReference type="PANTHER" id="PTHR46796">
    <property type="entry name" value="HTH-TYPE TRANSCRIPTIONAL ACTIVATOR RHAS-RELATED"/>
    <property type="match status" value="1"/>
</dbReference>
<name>A0A927GR15_9BACL</name>
<keyword evidence="2" id="KW-0238">DNA-binding</keyword>